<proteinExistence type="predicted"/>
<protein>
    <submittedName>
        <fullName evidence="2">Uncharacterized protein</fullName>
    </submittedName>
</protein>
<name>A0A514DAL0_9VIRU</name>
<organism evidence="2">
    <name type="scientific">Leviviridae sp</name>
    <dbReference type="NCBI Taxonomy" id="2027243"/>
    <lineage>
        <taxon>Viruses</taxon>
        <taxon>Riboviria</taxon>
        <taxon>Orthornavirae</taxon>
        <taxon>Lenarviricota</taxon>
        <taxon>Leviviricetes</taxon>
        <taxon>Norzivirales</taxon>
        <taxon>Fiersviridae</taxon>
    </lineage>
</organism>
<sequence>MAFTDPQTVTINAVATPLPRTSFGSHLGEFQKDDGLLKLTFSHSFGKKTRRLVQLDHSKIAADPLQASINVRLSARAYMVMETPPYGYSVAEAKQIVDALTSYLTASTGARATQWLGGEI</sequence>
<gene>
    <name evidence="2" type="ORF">H1Rhizo27758_000002</name>
    <name evidence="1" type="ORF">H2RhizoLitter7364_000002</name>
</gene>
<evidence type="ECO:0000313" key="2">
    <source>
        <dbReference type="EMBL" id="QDH90639.1"/>
    </source>
</evidence>
<reference evidence="2" key="1">
    <citation type="submission" date="2019-05" db="EMBL/GenBank/DDBJ databases">
        <title>Metatranscriptomic reconstruction reveals RNA viruses with the potential to shape carbon cycling in soil.</title>
        <authorList>
            <person name="Starr E.P."/>
            <person name="Nuccio E."/>
            <person name="Pett-Ridge J."/>
            <person name="Banfield J.F."/>
            <person name="Firestone M.K."/>
        </authorList>
    </citation>
    <scope>NUCLEOTIDE SEQUENCE</scope>
    <source>
        <strain evidence="2">H1_Rhizo_27_scaffold_758</strain>
        <strain evidence="1">H2_Rhizo_Litter_7_scaffold_364</strain>
    </source>
</reference>
<dbReference type="EMBL" id="MN035679">
    <property type="protein sequence ID" value="QDH90639.1"/>
    <property type="molecule type" value="Genomic_RNA"/>
</dbReference>
<accession>A0A514DAL0</accession>
<evidence type="ECO:0000313" key="1">
    <source>
        <dbReference type="EMBL" id="QDH87170.1"/>
    </source>
</evidence>
<dbReference type="EMBL" id="MN033179">
    <property type="protein sequence ID" value="QDH87170.1"/>
    <property type="molecule type" value="Genomic_RNA"/>
</dbReference>